<keyword evidence="1" id="KW-1133">Transmembrane helix</keyword>
<dbReference type="Proteomes" id="UP000658258">
    <property type="component" value="Unassembled WGS sequence"/>
</dbReference>
<proteinExistence type="predicted"/>
<keyword evidence="1" id="KW-0472">Membrane</keyword>
<organism evidence="2 3">
    <name type="scientific">Roseivirga thermotolerans</name>
    <dbReference type="NCBI Taxonomy" id="1758176"/>
    <lineage>
        <taxon>Bacteria</taxon>
        <taxon>Pseudomonadati</taxon>
        <taxon>Bacteroidota</taxon>
        <taxon>Cytophagia</taxon>
        <taxon>Cytophagales</taxon>
        <taxon>Roseivirgaceae</taxon>
        <taxon>Roseivirga</taxon>
    </lineage>
</organism>
<dbReference type="Pfam" id="PF14093">
    <property type="entry name" value="DUF4271"/>
    <property type="match status" value="1"/>
</dbReference>
<dbReference type="InterPro" id="IPR025367">
    <property type="entry name" value="DUF4271"/>
</dbReference>
<evidence type="ECO:0000313" key="2">
    <source>
        <dbReference type="EMBL" id="GHE54268.1"/>
    </source>
</evidence>
<feature type="transmembrane region" description="Helical" evidence="1">
    <location>
        <begin position="155"/>
        <end position="173"/>
    </location>
</feature>
<feature type="transmembrane region" description="Helical" evidence="1">
    <location>
        <begin position="180"/>
        <end position="198"/>
    </location>
</feature>
<accession>A0ABQ3I516</accession>
<gene>
    <name evidence="2" type="ORF">GCM10011340_06070</name>
</gene>
<feature type="transmembrane region" description="Helical" evidence="1">
    <location>
        <begin position="107"/>
        <end position="135"/>
    </location>
</feature>
<evidence type="ECO:0008006" key="4">
    <source>
        <dbReference type="Google" id="ProtNLM"/>
    </source>
</evidence>
<feature type="transmembrane region" description="Helical" evidence="1">
    <location>
        <begin position="210"/>
        <end position="230"/>
    </location>
</feature>
<protein>
    <recommendedName>
        <fullName evidence="4">DUF4271 domain-containing protein</fullName>
    </recommendedName>
</protein>
<keyword evidence="3" id="KW-1185">Reference proteome</keyword>
<sequence length="231" mass="26574">MQETSSIQFFYRDLAIVMAMALFVIYAISRVVYPKLFASVYSYARFFSTRLRDDFGSGIRLFSTENFYFTAVLSLNFSFAAVCLYLFTPSVQATIPWLAIESMGKGLLVWLLTAMAIQFLFFLKFLFVAWFGWLFGIPTDQSRHFSEIQLMNNGLSVVMYLILAISLFGRFSFPEFTVKLILATLAFYLVFRFFNLFLKIRNLGASSNLYIFSYLCSTELIPTLLGLNLLV</sequence>
<evidence type="ECO:0000313" key="3">
    <source>
        <dbReference type="Proteomes" id="UP000658258"/>
    </source>
</evidence>
<dbReference type="EMBL" id="BNAG01000001">
    <property type="protein sequence ID" value="GHE54268.1"/>
    <property type="molecule type" value="Genomic_DNA"/>
</dbReference>
<feature type="transmembrane region" description="Helical" evidence="1">
    <location>
        <begin position="9"/>
        <end position="28"/>
    </location>
</feature>
<keyword evidence="1" id="KW-0812">Transmembrane</keyword>
<reference evidence="3" key="1">
    <citation type="journal article" date="2019" name="Int. J. Syst. Evol. Microbiol.">
        <title>The Global Catalogue of Microorganisms (GCM) 10K type strain sequencing project: providing services to taxonomists for standard genome sequencing and annotation.</title>
        <authorList>
            <consortium name="The Broad Institute Genomics Platform"/>
            <consortium name="The Broad Institute Genome Sequencing Center for Infectious Disease"/>
            <person name="Wu L."/>
            <person name="Ma J."/>
        </authorList>
    </citation>
    <scope>NUCLEOTIDE SEQUENCE [LARGE SCALE GENOMIC DNA]</scope>
    <source>
        <strain evidence="3">CGMCC 1.15111</strain>
    </source>
</reference>
<feature type="transmembrane region" description="Helical" evidence="1">
    <location>
        <begin position="67"/>
        <end position="87"/>
    </location>
</feature>
<evidence type="ECO:0000256" key="1">
    <source>
        <dbReference type="SAM" id="Phobius"/>
    </source>
</evidence>
<comment type="caution">
    <text evidence="2">The sequence shown here is derived from an EMBL/GenBank/DDBJ whole genome shotgun (WGS) entry which is preliminary data.</text>
</comment>
<dbReference type="RefSeq" id="WP_189628707.1">
    <property type="nucleotide sequence ID" value="NZ_BNAG01000001.1"/>
</dbReference>
<name>A0ABQ3I516_9BACT</name>